<comment type="caution">
    <text evidence="1">The sequence shown here is derived from an EMBL/GenBank/DDBJ whole genome shotgun (WGS) entry which is preliminary data.</text>
</comment>
<proteinExistence type="predicted"/>
<dbReference type="Proteomes" id="UP000688947">
    <property type="component" value="Unassembled WGS sequence"/>
</dbReference>
<evidence type="ECO:0000313" key="1">
    <source>
        <dbReference type="EMBL" id="KAG6947866.1"/>
    </source>
</evidence>
<organism evidence="1 2">
    <name type="scientific">Phytophthora cactorum</name>
    <dbReference type="NCBI Taxonomy" id="29920"/>
    <lineage>
        <taxon>Eukaryota</taxon>
        <taxon>Sar</taxon>
        <taxon>Stramenopiles</taxon>
        <taxon>Oomycota</taxon>
        <taxon>Peronosporomycetes</taxon>
        <taxon>Peronosporales</taxon>
        <taxon>Peronosporaceae</taxon>
        <taxon>Phytophthora</taxon>
    </lineage>
</organism>
<dbReference type="AlphaFoldDB" id="A0A8T1TUW5"/>
<evidence type="ECO:0000313" key="2">
    <source>
        <dbReference type="Proteomes" id="UP000688947"/>
    </source>
</evidence>
<protein>
    <submittedName>
        <fullName evidence="1">Uncharacterized protein</fullName>
    </submittedName>
</protein>
<accession>A0A8T1TUW5</accession>
<sequence length="82" mass="8996">MELQKLSTATIVWTNRLASHSCSARSRRMTIAGAYSSLCTPGADSGRCRQRLYGDWAVAPPMGCPAYYGGLQRREQRKGDGN</sequence>
<gene>
    <name evidence="1" type="ORF">JG687_00015826</name>
</gene>
<name>A0A8T1TUW5_9STRA</name>
<dbReference type="EMBL" id="JAENGZ010001470">
    <property type="protein sequence ID" value="KAG6947866.1"/>
    <property type="molecule type" value="Genomic_DNA"/>
</dbReference>
<reference evidence="1" key="1">
    <citation type="submission" date="2021-01" db="EMBL/GenBank/DDBJ databases">
        <title>Phytophthora aleatoria, a newly-described species from Pinus radiata is distinct from Phytophthora cactorum isolates based on comparative genomics.</title>
        <authorList>
            <person name="Mcdougal R."/>
            <person name="Panda P."/>
            <person name="Williams N."/>
            <person name="Studholme D.J."/>
        </authorList>
    </citation>
    <scope>NUCLEOTIDE SEQUENCE</scope>
    <source>
        <strain evidence="1">NZFS 3830</strain>
    </source>
</reference>